<gene>
    <name evidence="1" type="ORF">AYI70_g1862</name>
</gene>
<reference evidence="1 2" key="1">
    <citation type="submission" date="2017-01" db="EMBL/GenBank/DDBJ databases">
        <authorList>
            <person name="Mah S.A."/>
            <person name="Swanson W.J."/>
            <person name="Moy G.W."/>
            <person name="Vacquier V.D."/>
        </authorList>
    </citation>
    <scope>NUCLEOTIDE SEQUENCE [LARGE SCALE GENOMIC DNA]</scope>
    <source>
        <strain evidence="1 2">GSMNP</strain>
    </source>
</reference>
<dbReference type="OrthoDB" id="5545891at2759"/>
<keyword evidence="2" id="KW-1185">Reference proteome</keyword>
<accession>A0A1R1YAU2</accession>
<evidence type="ECO:0000313" key="1">
    <source>
        <dbReference type="EMBL" id="OMJ24032.1"/>
    </source>
</evidence>
<proteinExistence type="predicted"/>
<evidence type="ECO:0000313" key="2">
    <source>
        <dbReference type="Proteomes" id="UP000187283"/>
    </source>
</evidence>
<organism evidence="1 2">
    <name type="scientific">Smittium culicis</name>
    <dbReference type="NCBI Taxonomy" id="133412"/>
    <lineage>
        <taxon>Eukaryota</taxon>
        <taxon>Fungi</taxon>
        <taxon>Fungi incertae sedis</taxon>
        <taxon>Zoopagomycota</taxon>
        <taxon>Kickxellomycotina</taxon>
        <taxon>Harpellomycetes</taxon>
        <taxon>Harpellales</taxon>
        <taxon>Legeriomycetaceae</taxon>
        <taxon>Smittium</taxon>
    </lineage>
</organism>
<comment type="caution">
    <text evidence="1">The sequence shown here is derived from an EMBL/GenBank/DDBJ whole genome shotgun (WGS) entry which is preliminary data.</text>
</comment>
<dbReference type="EMBL" id="LSSN01000420">
    <property type="protein sequence ID" value="OMJ24032.1"/>
    <property type="molecule type" value="Genomic_DNA"/>
</dbReference>
<dbReference type="Proteomes" id="UP000187283">
    <property type="component" value="Unassembled WGS sequence"/>
</dbReference>
<protein>
    <submittedName>
        <fullName evidence="1">Uncharacterized protein</fullName>
    </submittedName>
</protein>
<sequence>MIEQGINQVPVYQNQIKKLTEIVRELLREREGNKKPKDPYLTTRIPLKGFLVYPELFEALRSIEEDFFRTLLTDEERKEAIHSCTKKGSNIYLPPLLNDSLSTAV</sequence>
<name>A0A1R1YAU2_9FUNG</name>
<dbReference type="AlphaFoldDB" id="A0A1R1YAU2"/>